<dbReference type="InterPro" id="IPR016152">
    <property type="entry name" value="PTrfase/Anion_transptr"/>
</dbReference>
<dbReference type="InterPro" id="IPR036390">
    <property type="entry name" value="WH_DNA-bd_sf"/>
</dbReference>
<dbReference type="SUPFAM" id="SSF63520">
    <property type="entry name" value="PTS-regulatory domain, PRD"/>
    <property type="match status" value="2"/>
</dbReference>
<dbReference type="PROSITE" id="PS51094">
    <property type="entry name" value="PTS_EIIA_TYPE_2"/>
    <property type="match status" value="1"/>
</dbReference>
<dbReference type="Gene3D" id="3.40.50.2300">
    <property type="match status" value="1"/>
</dbReference>
<evidence type="ECO:0000259" key="6">
    <source>
        <dbReference type="PROSITE" id="PS51372"/>
    </source>
</evidence>
<evidence type="ECO:0000259" key="5">
    <source>
        <dbReference type="PROSITE" id="PS51099"/>
    </source>
</evidence>
<keyword evidence="3" id="KW-0677">Repeat</keyword>
<dbReference type="Pfam" id="PF02302">
    <property type="entry name" value="PTS_IIB"/>
    <property type="match status" value="1"/>
</dbReference>
<reference evidence="7" key="1">
    <citation type="journal article" date="2014" name="Int. J. Syst. Evol. Microbiol.">
        <title>Complete genome of a new Firmicutes species belonging to the dominant human colonic microbiota ('Ruminococcus bicirculans') reveals two chromosomes and a selective capacity to utilize plant glucans.</title>
        <authorList>
            <consortium name="NISC Comparative Sequencing Program"/>
            <person name="Wegmann U."/>
            <person name="Louis P."/>
            <person name="Goesmann A."/>
            <person name="Henrissat B."/>
            <person name="Duncan S.H."/>
            <person name="Flint H.J."/>
        </authorList>
    </citation>
    <scope>NUCLEOTIDE SEQUENCE</scope>
    <source>
        <strain evidence="7">CCM 4175</strain>
    </source>
</reference>
<dbReference type="Pfam" id="PF08279">
    <property type="entry name" value="HTH_11"/>
    <property type="match status" value="2"/>
</dbReference>
<dbReference type="PROSITE" id="PS51372">
    <property type="entry name" value="PRD_2"/>
    <property type="match status" value="2"/>
</dbReference>
<dbReference type="GO" id="GO:0009401">
    <property type="term" value="P:phosphoenolpyruvate-dependent sugar phosphotransferase system"/>
    <property type="evidence" value="ECO:0007669"/>
    <property type="project" value="InterPro"/>
</dbReference>
<dbReference type="GO" id="GO:0008982">
    <property type="term" value="F:protein-N(PI)-phosphohistidine-sugar phosphotransferase activity"/>
    <property type="evidence" value="ECO:0007669"/>
    <property type="project" value="InterPro"/>
</dbReference>
<name>A0A240CCF4_9STAP</name>
<reference evidence="8 9" key="2">
    <citation type="submission" date="2017-06" db="EMBL/GenBank/DDBJ databases">
        <authorList>
            <consortium name="Pathogen Informatics"/>
        </authorList>
    </citation>
    <scope>NUCLEOTIDE SEQUENCE [LARGE SCALE GENOMIC DNA]</scope>
    <source>
        <strain evidence="8 9">NCTC13833</strain>
    </source>
</reference>
<dbReference type="AlphaFoldDB" id="A0A240CCF4"/>
<protein>
    <submittedName>
        <fullName evidence="8">Transcriptional antiterminator, BglG family/PTS system mannitol/fructose-specific IIA component</fullName>
        <ecNumber evidence="8">2.7.1.-</ecNumber>
    </submittedName>
</protein>
<accession>A0A240CCF4</accession>
<dbReference type="InterPro" id="IPR002178">
    <property type="entry name" value="PTS_EIIA_type-2_dom"/>
</dbReference>
<comment type="subunit">
    <text evidence="1">Homodimer or homotrimer. Seems to be a monomer when not phosphorylated.</text>
</comment>
<dbReference type="Pfam" id="PF00359">
    <property type="entry name" value="PTS_EIIA_2"/>
    <property type="match status" value="1"/>
</dbReference>
<evidence type="ECO:0000256" key="3">
    <source>
        <dbReference type="ARBA" id="ARBA00022737"/>
    </source>
</evidence>
<evidence type="ECO:0000259" key="4">
    <source>
        <dbReference type="PROSITE" id="PS51094"/>
    </source>
</evidence>
<dbReference type="InterPro" id="IPR050661">
    <property type="entry name" value="BglG_antiterminators"/>
</dbReference>
<sequence>MLSNRQRQIVAYLSSRHAFVTIAELANKFRVSERTIQYDLTYIETYQEEYHLEVMRNKSLGIKINDQAAVQSSENDALLVHYSKEERRDYILLKLFESVQPVSSNTLAEMLHVSRRTVVEDLKSVQSELSDYSLTLEYIRNKGFVIEGSEKALREAYAKVVQAYFTHATPQLGIAPFSQKELEQIRQIVVSSLRSQQLQLVQEAIDGLIFHIVIAIHRARDQFHFDIPDSEYRRLQSTDAFQLALVITQQLESLFNVTFPKTEAAFITLHLLGAKGTHFDAASDGDALGQVIQKFVQQVSAQMGVSFDRDHKLCTSLLTHLQPAMHRMRFGMTHTNPLKEEILHDYQELVAVIQQQVQILEETYDVIFSEDELAYLALHFASSMERVDNTKASRIKVVLLCGSGVGTSQLLKSRIKRIYPELEILDAFSIYDISESFLQSQSIDYIISTVPVDTFSVPAINVSPFLNKDDRAKINQMINAYREATVAHDQLSGPVLKAVLPPKHIVTAQHAEDWTAAIYQSVDVLVTSGHVDEQYAQEILAQLDRFGPYMVISPHIALVHAHFEHVRVPVSMAIVHFQEGVAFDHERFDPVKVVIVLATSNAQVHLNALGQLSQLIMNEDDRQHMLEGHKTAMIESIERISREGNL</sequence>
<dbReference type="PANTHER" id="PTHR30185">
    <property type="entry name" value="CRYPTIC BETA-GLUCOSIDE BGL OPERON ANTITERMINATOR"/>
    <property type="match status" value="1"/>
</dbReference>
<evidence type="ECO:0000256" key="1">
    <source>
        <dbReference type="ARBA" id="ARBA00011798"/>
    </source>
</evidence>
<feature type="domain" description="PRD" evidence="6">
    <location>
        <begin position="283"/>
        <end position="390"/>
    </location>
</feature>
<dbReference type="InterPro" id="IPR011608">
    <property type="entry name" value="PRD"/>
</dbReference>
<dbReference type="Gene3D" id="1.10.1790.10">
    <property type="entry name" value="PRD domain"/>
    <property type="match status" value="2"/>
</dbReference>
<reference evidence="7" key="4">
    <citation type="submission" date="2024-05" db="EMBL/GenBank/DDBJ databases">
        <authorList>
            <person name="Sun Q."/>
            <person name="Sedlacek I."/>
        </authorList>
    </citation>
    <scope>NUCLEOTIDE SEQUENCE</scope>
    <source>
        <strain evidence="7">CCM 4175</strain>
    </source>
</reference>
<dbReference type="SUPFAM" id="SSF55804">
    <property type="entry name" value="Phoshotransferase/anion transport protein"/>
    <property type="match status" value="1"/>
</dbReference>
<dbReference type="SUPFAM" id="SSF46785">
    <property type="entry name" value="Winged helix' DNA-binding domain"/>
    <property type="match status" value="2"/>
</dbReference>
<dbReference type="Pfam" id="PF00874">
    <property type="entry name" value="PRD"/>
    <property type="match status" value="2"/>
</dbReference>
<dbReference type="GO" id="GO:0006355">
    <property type="term" value="P:regulation of DNA-templated transcription"/>
    <property type="evidence" value="ECO:0007669"/>
    <property type="project" value="InterPro"/>
</dbReference>
<dbReference type="PROSITE" id="PS51099">
    <property type="entry name" value="PTS_EIIB_TYPE_2"/>
    <property type="match status" value="1"/>
</dbReference>
<organism evidence="8 9">
    <name type="scientific">Staphylococcus muscae</name>
    <dbReference type="NCBI Taxonomy" id="1294"/>
    <lineage>
        <taxon>Bacteria</taxon>
        <taxon>Bacillati</taxon>
        <taxon>Bacillota</taxon>
        <taxon>Bacilli</taxon>
        <taxon>Bacillales</taxon>
        <taxon>Staphylococcaceae</taxon>
        <taxon>Staphylococcus</taxon>
    </lineage>
</organism>
<dbReference type="Proteomes" id="UP000243706">
    <property type="component" value="Chromosome 1"/>
</dbReference>
<dbReference type="EMBL" id="LT906464">
    <property type="protein sequence ID" value="SNW04728.1"/>
    <property type="molecule type" value="Genomic_DNA"/>
</dbReference>
<dbReference type="PANTHER" id="PTHR30185:SF12">
    <property type="entry name" value="TRANSCRIPTIONAL REGULATOR MANR"/>
    <property type="match status" value="1"/>
</dbReference>
<gene>
    <name evidence="8" type="primary">licR</name>
    <name evidence="7" type="ORF">GCM10007183_04050</name>
    <name evidence="8" type="ORF">SAMEA4412661_02091</name>
</gene>
<evidence type="ECO:0000313" key="9">
    <source>
        <dbReference type="Proteomes" id="UP000243706"/>
    </source>
</evidence>
<dbReference type="Gene3D" id="3.40.930.10">
    <property type="entry name" value="Mannitol-specific EII, Chain A"/>
    <property type="match status" value="1"/>
</dbReference>
<reference evidence="10" key="3">
    <citation type="journal article" date="2019" name="Int. J. Syst. Evol. Microbiol.">
        <title>The Global Catalogue of Microorganisms (GCM) 10K type strain sequencing project: providing services to taxonomists for standard genome sequencing and annotation.</title>
        <authorList>
            <consortium name="The Broad Institute Genomics Platform"/>
            <consortium name="The Broad Institute Genome Sequencing Center for Infectious Disease"/>
            <person name="Wu L."/>
            <person name="Ma J."/>
        </authorList>
    </citation>
    <scope>NUCLEOTIDE SEQUENCE [LARGE SCALE GENOMIC DNA]</scope>
    <source>
        <strain evidence="10">CCM 4175</strain>
    </source>
</reference>
<dbReference type="Gene3D" id="1.10.10.10">
    <property type="entry name" value="Winged helix-like DNA-binding domain superfamily/Winged helix DNA-binding domain"/>
    <property type="match status" value="2"/>
</dbReference>
<evidence type="ECO:0000256" key="2">
    <source>
        <dbReference type="ARBA" id="ARBA00022679"/>
    </source>
</evidence>
<dbReference type="CDD" id="cd00211">
    <property type="entry name" value="PTS_IIA_fru"/>
    <property type="match status" value="1"/>
</dbReference>
<keyword evidence="2 8" id="KW-0808">Transferase</keyword>
<proteinExistence type="predicted"/>
<feature type="domain" description="PTS EIIB type-2" evidence="5">
    <location>
        <begin position="395"/>
        <end position="486"/>
    </location>
</feature>
<dbReference type="InterPro" id="IPR003501">
    <property type="entry name" value="PTS_EIIB_2/3"/>
</dbReference>
<evidence type="ECO:0000313" key="7">
    <source>
        <dbReference type="EMBL" id="GGA83029.1"/>
    </source>
</evidence>
<feature type="domain" description="PRD" evidence="6">
    <location>
        <begin position="176"/>
        <end position="281"/>
    </location>
</feature>
<feature type="domain" description="PTS EIIA type-2" evidence="4">
    <location>
        <begin position="498"/>
        <end position="640"/>
    </location>
</feature>
<evidence type="ECO:0000313" key="10">
    <source>
        <dbReference type="Proteomes" id="UP000652995"/>
    </source>
</evidence>
<dbReference type="InterPro" id="IPR036095">
    <property type="entry name" value="PTS_EIIB-like_sf"/>
</dbReference>
<dbReference type="CDD" id="cd05568">
    <property type="entry name" value="PTS_IIB_bgl_like"/>
    <property type="match status" value="1"/>
</dbReference>
<dbReference type="OrthoDB" id="3710983at2"/>
<dbReference type="RefSeq" id="WP_095118065.1">
    <property type="nucleotide sequence ID" value="NZ_BMCB01000002.1"/>
</dbReference>
<evidence type="ECO:0000313" key="8">
    <source>
        <dbReference type="EMBL" id="SNW04728.1"/>
    </source>
</evidence>
<dbReference type="EC" id="2.7.1.-" evidence="8"/>
<dbReference type="InterPro" id="IPR036634">
    <property type="entry name" value="PRD_sf"/>
</dbReference>
<dbReference type="KEGG" id="smus:C7J88_07060"/>
<keyword evidence="10" id="KW-1185">Reference proteome</keyword>
<dbReference type="InterPro" id="IPR013196">
    <property type="entry name" value="HTH_11"/>
</dbReference>
<dbReference type="Proteomes" id="UP000652995">
    <property type="component" value="Unassembled WGS sequence"/>
</dbReference>
<dbReference type="SUPFAM" id="SSF52794">
    <property type="entry name" value="PTS system IIB component-like"/>
    <property type="match status" value="1"/>
</dbReference>
<dbReference type="InterPro" id="IPR013011">
    <property type="entry name" value="PTS_EIIB_2"/>
</dbReference>
<dbReference type="EMBL" id="BMCB01000002">
    <property type="protein sequence ID" value="GGA83029.1"/>
    <property type="molecule type" value="Genomic_DNA"/>
</dbReference>
<dbReference type="InterPro" id="IPR036388">
    <property type="entry name" value="WH-like_DNA-bd_sf"/>
</dbReference>